<protein>
    <submittedName>
        <fullName evidence="1">Uncharacterized protein</fullName>
    </submittedName>
</protein>
<dbReference type="STRING" id="296218.AWN68_15705"/>
<comment type="caution">
    <text evidence="1">The sequence shown here is derived from an EMBL/GenBank/DDBJ whole genome shotgun (WGS) entry which is preliminary data.</text>
</comment>
<proteinExistence type="predicted"/>
<sequence>MKKSILLSLLAILLVFVIAQKSIPLTFKLNEVYKDKSVNVPEVIKNFSALLVQKGILITADLSKPDLIYDKLSALENVSPAEFGIDKYVDAKTIKNWKAQQKILDASIDDQANIALFTYYQLFSEEYTKIKLHIKANRTVDFKGEHLPMASFDTVLFDEINRLKDKGVEPSQVTMELQVDPITQFEFTTFIQDKLRKLEIRKVTLLSNK</sequence>
<name>A0A150XUC7_9BACT</name>
<dbReference type="EMBL" id="LRDB01000004">
    <property type="protein sequence ID" value="KYG82284.1"/>
    <property type="molecule type" value="Genomic_DNA"/>
</dbReference>
<reference evidence="1 2" key="1">
    <citation type="submission" date="2016-01" db="EMBL/GenBank/DDBJ databases">
        <title>Genome sequencing of Roseivirga echinicomitans KMM 6058.</title>
        <authorList>
            <person name="Selvaratnam C."/>
            <person name="Thevarajoo S."/>
            <person name="Goh K.M."/>
            <person name="Ee R."/>
            <person name="Chan K.-G."/>
            <person name="Chong C.S."/>
        </authorList>
    </citation>
    <scope>NUCLEOTIDE SEQUENCE [LARGE SCALE GENOMIC DNA]</scope>
    <source>
        <strain evidence="1 2">KMM 6058</strain>
    </source>
</reference>
<dbReference type="Proteomes" id="UP000075615">
    <property type="component" value="Unassembled WGS sequence"/>
</dbReference>
<evidence type="ECO:0000313" key="1">
    <source>
        <dbReference type="EMBL" id="KYG82284.1"/>
    </source>
</evidence>
<evidence type="ECO:0000313" key="2">
    <source>
        <dbReference type="Proteomes" id="UP000075615"/>
    </source>
</evidence>
<gene>
    <name evidence="1" type="ORF">AWN68_15705</name>
</gene>
<dbReference type="AlphaFoldDB" id="A0A150XUC7"/>
<keyword evidence="2" id="KW-1185">Reference proteome</keyword>
<dbReference type="OrthoDB" id="981751at2"/>
<accession>A0A150XUC7</accession>
<dbReference type="RefSeq" id="WP_068413045.1">
    <property type="nucleotide sequence ID" value="NZ_LRDB01000004.1"/>
</dbReference>
<organism evidence="1 2">
    <name type="scientific">Roseivirga echinicomitans</name>
    <dbReference type="NCBI Taxonomy" id="296218"/>
    <lineage>
        <taxon>Bacteria</taxon>
        <taxon>Pseudomonadati</taxon>
        <taxon>Bacteroidota</taxon>
        <taxon>Cytophagia</taxon>
        <taxon>Cytophagales</taxon>
        <taxon>Roseivirgaceae</taxon>
        <taxon>Roseivirga</taxon>
    </lineage>
</organism>